<evidence type="ECO:0000313" key="2">
    <source>
        <dbReference type="EMBL" id="KAJ8656467.1"/>
    </source>
</evidence>
<gene>
    <name evidence="2" type="ORF">O0I10_007790</name>
</gene>
<evidence type="ECO:0000313" key="3">
    <source>
        <dbReference type="Proteomes" id="UP001234581"/>
    </source>
</evidence>
<dbReference type="AlphaFoldDB" id="A0AAD7XZX8"/>
<reference evidence="2 3" key="1">
    <citation type="submission" date="2023-03" db="EMBL/GenBank/DDBJ databases">
        <title>Genome sequence of Lichtheimia ornata CBS 291.66.</title>
        <authorList>
            <person name="Mohabir J.T."/>
            <person name="Shea T.P."/>
            <person name="Kurbessoian T."/>
            <person name="Berby B."/>
            <person name="Fontaine J."/>
            <person name="Livny J."/>
            <person name="Gnirke A."/>
            <person name="Stajich J.E."/>
            <person name="Cuomo C.A."/>
        </authorList>
    </citation>
    <scope>NUCLEOTIDE SEQUENCE [LARGE SCALE GENOMIC DNA]</scope>
    <source>
        <strain evidence="2">CBS 291.66</strain>
    </source>
</reference>
<dbReference type="InterPro" id="IPR025271">
    <property type="entry name" value="CCDC28"/>
</dbReference>
<protein>
    <submittedName>
        <fullName evidence="2">Uncharacterized protein</fullName>
    </submittedName>
</protein>
<dbReference type="Pfam" id="PF13270">
    <property type="entry name" value="CCDC28"/>
    <property type="match status" value="1"/>
</dbReference>
<proteinExistence type="predicted"/>
<evidence type="ECO:0000256" key="1">
    <source>
        <dbReference type="SAM" id="MobiDB-lite"/>
    </source>
</evidence>
<dbReference type="EMBL" id="JARTCD010000039">
    <property type="protein sequence ID" value="KAJ8656467.1"/>
    <property type="molecule type" value="Genomic_DNA"/>
</dbReference>
<name>A0AAD7XZX8_9FUNG</name>
<dbReference type="Proteomes" id="UP001234581">
    <property type="component" value="Unassembled WGS sequence"/>
</dbReference>
<sequence>MIQNHNHVLMSLEMEFKRMDRMFSQGDMRLFGKDTEHIFQELDVIRRKQIDLARDHISLENMNDLPQPSEVNMEHDYQQSIDSFHKKELALKNLMIKLDDLGDSMNRFRRLFEPTMVHEYNTHHPMSTTSLSYPSNTNGSSSVAAPTQDHSFIPS</sequence>
<dbReference type="RefSeq" id="XP_058341380.1">
    <property type="nucleotide sequence ID" value="XM_058487802.1"/>
</dbReference>
<comment type="caution">
    <text evidence="2">The sequence shown here is derived from an EMBL/GenBank/DDBJ whole genome shotgun (WGS) entry which is preliminary data.</text>
</comment>
<organism evidence="2 3">
    <name type="scientific">Lichtheimia ornata</name>
    <dbReference type="NCBI Taxonomy" id="688661"/>
    <lineage>
        <taxon>Eukaryota</taxon>
        <taxon>Fungi</taxon>
        <taxon>Fungi incertae sedis</taxon>
        <taxon>Mucoromycota</taxon>
        <taxon>Mucoromycotina</taxon>
        <taxon>Mucoromycetes</taxon>
        <taxon>Mucorales</taxon>
        <taxon>Lichtheimiaceae</taxon>
        <taxon>Lichtheimia</taxon>
    </lineage>
</organism>
<accession>A0AAD7XZX8</accession>
<keyword evidence="3" id="KW-1185">Reference proteome</keyword>
<feature type="region of interest" description="Disordered" evidence="1">
    <location>
        <begin position="128"/>
        <end position="155"/>
    </location>
</feature>
<dbReference type="GeneID" id="83215197"/>